<evidence type="ECO:0000313" key="3">
    <source>
        <dbReference type="Proteomes" id="UP001293254"/>
    </source>
</evidence>
<accession>A0AAE2CNF3</accession>
<dbReference type="EMBL" id="JACGWO010000004">
    <property type="protein sequence ID" value="KAK4428628.1"/>
    <property type="molecule type" value="Genomic_DNA"/>
</dbReference>
<proteinExistence type="predicted"/>
<reference evidence="2" key="1">
    <citation type="submission" date="2020-06" db="EMBL/GenBank/DDBJ databases">
        <authorList>
            <person name="Li T."/>
            <person name="Hu X."/>
            <person name="Zhang T."/>
            <person name="Song X."/>
            <person name="Zhang H."/>
            <person name="Dai N."/>
            <person name="Sheng W."/>
            <person name="Hou X."/>
            <person name="Wei L."/>
        </authorList>
    </citation>
    <scope>NUCLEOTIDE SEQUENCE</scope>
    <source>
        <strain evidence="2">3651</strain>
        <tissue evidence="2">Leaf</tissue>
    </source>
</reference>
<evidence type="ECO:0000313" key="2">
    <source>
        <dbReference type="EMBL" id="KAK4428628.1"/>
    </source>
</evidence>
<gene>
    <name evidence="2" type="ORF">Salat_1162600</name>
</gene>
<dbReference type="Proteomes" id="UP001293254">
    <property type="component" value="Unassembled WGS sequence"/>
</dbReference>
<protein>
    <submittedName>
        <fullName evidence="2">Uncharacterized protein</fullName>
    </submittedName>
</protein>
<evidence type="ECO:0000256" key="1">
    <source>
        <dbReference type="SAM" id="MobiDB-lite"/>
    </source>
</evidence>
<reference evidence="2" key="2">
    <citation type="journal article" date="2024" name="Plant">
        <title>Genomic evolution and insights into agronomic trait innovations of Sesamum species.</title>
        <authorList>
            <person name="Miao H."/>
            <person name="Wang L."/>
            <person name="Qu L."/>
            <person name="Liu H."/>
            <person name="Sun Y."/>
            <person name="Le M."/>
            <person name="Wang Q."/>
            <person name="Wei S."/>
            <person name="Zheng Y."/>
            <person name="Lin W."/>
            <person name="Duan Y."/>
            <person name="Cao H."/>
            <person name="Xiong S."/>
            <person name="Wang X."/>
            <person name="Wei L."/>
            <person name="Li C."/>
            <person name="Ma Q."/>
            <person name="Ju M."/>
            <person name="Zhao R."/>
            <person name="Li G."/>
            <person name="Mu C."/>
            <person name="Tian Q."/>
            <person name="Mei H."/>
            <person name="Zhang T."/>
            <person name="Gao T."/>
            <person name="Zhang H."/>
        </authorList>
    </citation>
    <scope>NUCLEOTIDE SEQUENCE</scope>
    <source>
        <strain evidence="2">3651</strain>
    </source>
</reference>
<organism evidence="2 3">
    <name type="scientific">Sesamum alatum</name>
    <dbReference type="NCBI Taxonomy" id="300844"/>
    <lineage>
        <taxon>Eukaryota</taxon>
        <taxon>Viridiplantae</taxon>
        <taxon>Streptophyta</taxon>
        <taxon>Embryophyta</taxon>
        <taxon>Tracheophyta</taxon>
        <taxon>Spermatophyta</taxon>
        <taxon>Magnoliopsida</taxon>
        <taxon>eudicotyledons</taxon>
        <taxon>Gunneridae</taxon>
        <taxon>Pentapetalae</taxon>
        <taxon>asterids</taxon>
        <taxon>lamiids</taxon>
        <taxon>Lamiales</taxon>
        <taxon>Pedaliaceae</taxon>
        <taxon>Sesamum</taxon>
    </lineage>
</organism>
<keyword evidence="3" id="KW-1185">Reference proteome</keyword>
<feature type="region of interest" description="Disordered" evidence="1">
    <location>
        <begin position="33"/>
        <end position="70"/>
    </location>
</feature>
<dbReference type="AlphaFoldDB" id="A0AAE2CNF3"/>
<name>A0AAE2CNF3_9LAMI</name>
<sequence length="134" mass="14617">MSPRSTSPLGQWATLPKLRWGIEAADLREQRGTSLPARFTGGARRRSKTVKGAMRNPKIGEGKAGTGCPSTPTIVAAQMWDLGRLKSHLNRRRRKCWNNIGTVAREKWLLIGSDISIRTGGGVIGQLLLKSVEG</sequence>
<comment type="caution">
    <text evidence="2">The sequence shown here is derived from an EMBL/GenBank/DDBJ whole genome shotgun (WGS) entry which is preliminary data.</text>
</comment>